<gene>
    <name evidence="9" type="ORF">BRADI_2g03270v3</name>
</gene>
<reference evidence="9 10" key="1">
    <citation type="journal article" date="2010" name="Nature">
        <title>Genome sequencing and analysis of the model grass Brachypodium distachyon.</title>
        <authorList>
            <consortium name="International Brachypodium Initiative"/>
        </authorList>
    </citation>
    <scope>NUCLEOTIDE SEQUENCE [LARGE SCALE GENOMIC DNA]</scope>
    <source>
        <strain evidence="9 10">Bd21</strain>
    </source>
</reference>
<dbReference type="Pfam" id="PF13962">
    <property type="entry name" value="PGG"/>
    <property type="match status" value="1"/>
</dbReference>
<evidence type="ECO:0000256" key="1">
    <source>
        <dbReference type="ARBA" id="ARBA00004141"/>
    </source>
</evidence>
<evidence type="ECO:0000259" key="8">
    <source>
        <dbReference type="Pfam" id="PF13962"/>
    </source>
</evidence>
<feature type="transmembrane region" description="Helical" evidence="7">
    <location>
        <begin position="506"/>
        <end position="530"/>
    </location>
</feature>
<keyword evidence="6 7" id="KW-0472">Membrane</keyword>
<accession>A0A0Q3FTK4</accession>
<evidence type="ECO:0000256" key="2">
    <source>
        <dbReference type="ARBA" id="ARBA00022692"/>
    </source>
</evidence>
<reference evidence="9" key="2">
    <citation type="submission" date="2017-06" db="EMBL/GenBank/DDBJ databases">
        <title>WGS assembly of Brachypodium distachyon.</title>
        <authorList>
            <consortium name="The International Brachypodium Initiative"/>
            <person name="Lucas S."/>
            <person name="Harmon-Smith M."/>
            <person name="Lail K."/>
            <person name="Tice H."/>
            <person name="Grimwood J."/>
            <person name="Bruce D."/>
            <person name="Barry K."/>
            <person name="Shu S."/>
            <person name="Lindquist E."/>
            <person name="Wang M."/>
            <person name="Pitluck S."/>
            <person name="Vogel J.P."/>
            <person name="Garvin D.F."/>
            <person name="Mockler T.C."/>
            <person name="Schmutz J."/>
            <person name="Rokhsar D."/>
            <person name="Bevan M.W."/>
        </authorList>
    </citation>
    <scope>NUCLEOTIDE SEQUENCE</scope>
    <source>
        <strain evidence="9">Bd21</strain>
    </source>
</reference>
<keyword evidence="5" id="KW-0040">ANK repeat</keyword>
<evidence type="ECO:0000313" key="9">
    <source>
        <dbReference type="EMBL" id="KQK02720.1"/>
    </source>
</evidence>
<keyword evidence="11" id="KW-1185">Reference proteome</keyword>
<dbReference type="EnsemblPlants" id="KQK02720">
    <property type="protein sequence ID" value="KQK02720"/>
    <property type="gene ID" value="BRADI_2g03270v3"/>
</dbReference>
<feature type="transmembrane region" description="Helical" evidence="7">
    <location>
        <begin position="428"/>
        <end position="450"/>
    </location>
</feature>
<dbReference type="InterPro" id="IPR036770">
    <property type="entry name" value="Ankyrin_rpt-contain_sf"/>
</dbReference>
<dbReference type="SUPFAM" id="SSF48403">
    <property type="entry name" value="Ankyrin repeat"/>
    <property type="match status" value="1"/>
</dbReference>
<evidence type="ECO:0000256" key="7">
    <source>
        <dbReference type="SAM" id="Phobius"/>
    </source>
</evidence>
<dbReference type="Gene3D" id="1.25.40.20">
    <property type="entry name" value="Ankyrin repeat-containing domain"/>
    <property type="match status" value="2"/>
</dbReference>
<dbReference type="OrthoDB" id="303876at2759"/>
<dbReference type="Pfam" id="PF12796">
    <property type="entry name" value="Ank_2"/>
    <property type="match status" value="2"/>
</dbReference>
<dbReference type="PANTHER" id="PTHR24186">
    <property type="entry name" value="PROTEIN PHOSPHATASE 1 REGULATORY SUBUNIT"/>
    <property type="match status" value="1"/>
</dbReference>
<dbReference type="GO" id="GO:0016020">
    <property type="term" value="C:membrane"/>
    <property type="evidence" value="ECO:0000318"/>
    <property type="project" value="GO_Central"/>
</dbReference>
<dbReference type="SMART" id="SM00248">
    <property type="entry name" value="ANK"/>
    <property type="match status" value="9"/>
</dbReference>
<evidence type="ECO:0000256" key="5">
    <source>
        <dbReference type="ARBA" id="ARBA00023043"/>
    </source>
</evidence>
<dbReference type="InterPro" id="IPR026961">
    <property type="entry name" value="PGG_dom"/>
</dbReference>
<feature type="domain" description="PGG" evidence="8">
    <location>
        <begin position="428"/>
        <end position="529"/>
    </location>
</feature>
<comment type="subcellular location">
    <subcellularLocation>
        <location evidence="1">Membrane</location>
        <topology evidence="1">Multi-pass membrane protein</topology>
    </subcellularLocation>
</comment>
<evidence type="ECO:0000256" key="6">
    <source>
        <dbReference type="ARBA" id="ARBA00023136"/>
    </source>
</evidence>
<dbReference type="EMBL" id="CM000881">
    <property type="protein sequence ID" value="KQK02720.1"/>
    <property type="molecule type" value="Genomic_DNA"/>
</dbReference>
<reference evidence="10" key="3">
    <citation type="submission" date="2018-08" db="UniProtKB">
        <authorList>
            <consortium name="EnsemblPlants"/>
        </authorList>
    </citation>
    <scope>IDENTIFICATION</scope>
    <source>
        <strain evidence="10">cv. Bd21</strain>
    </source>
</reference>
<dbReference type="STRING" id="15368.A0A0Q3FTK4"/>
<feature type="transmembrane region" description="Helical" evidence="7">
    <location>
        <begin position="470"/>
        <end position="494"/>
    </location>
</feature>
<dbReference type="PANTHER" id="PTHR24186:SF54">
    <property type="entry name" value="PGG DOMAIN-CONTAINING PROTEIN"/>
    <property type="match status" value="1"/>
</dbReference>
<evidence type="ECO:0000313" key="10">
    <source>
        <dbReference type="EnsemblPlants" id="KQK02720"/>
    </source>
</evidence>
<feature type="transmembrane region" description="Helical" evidence="7">
    <location>
        <begin position="536"/>
        <end position="558"/>
    </location>
</feature>
<evidence type="ECO:0000313" key="11">
    <source>
        <dbReference type="Proteomes" id="UP000008810"/>
    </source>
</evidence>
<proteinExistence type="predicted"/>
<keyword evidence="4 7" id="KW-1133">Transmembrane helix</keyword>
<keyword evidence="2 7" id="KW-0812">Transmembrane</keyword>
<dbReference type="InParanoid" id="A0A0Q3FTK4"/>
<dbReference type="InterPro" id="IPR002110">
    <property type="entry name" value="Ankyrin_rpt"/>
</dbReference>
<evidence type="ECO:0000256" key="4">
    <source>
        <dbReference type="ARBA" id="ARBA00022989"/>
    </source>
</evidence>
<name>A0A0Q3FTK4_BRADI</name>
<protein>
    <recommendedName>
        <fullName evidence="8">PGG domain-containing protein</fullName>
    </recommendedName>
</protein>
<dbReference type="Gramene" id="KQK02720">
    <property type="protein sequence ID" value="KQK02720"/>
    <property type="gene ID" value="BRADI_2g03270v3"/>
</dbReference>
<dbReference type="Proteomes" id="UP000008810">
    <property type="component" value="Chromosome 2"/>
</dbReference>
<organism evidence="9">
    <name type="scientific">Brachypodium distachyon</name>
    <name type="common">Purple false brome</name>
    <name type="synonym">Trachynia distachya</name>
    <dbReference type="NCBI Taxonomy" id="15368"/>
    <lineage>
        <taxon>Eukaryota</taxon>
        <taxon>Viridiplantae</taxon>
        <taxon>Streptophyta</taxon>
        <taxon>Embryophyta</taxon>
        <taxon>Tracheophyta</taxon>
        <taxon>Spermatophyta</taxon>
        <taxon>Magnoliopsida</taxon>
        <taxon>Liliopsida</taxon>
        <taxon>Poales</taxon>
        <taxon>Poaceae</taxon>
        <taxon>BOP clade</taxon>
        <taxon>Pooideae</taxon>
        <taxon>Stipodae</taxon>
        <taxon>Brachypodieae</taxon>
        <taxon>Brachypodium</taxon>
    </lineage>
</organism>
<evidence type="ECO:0000256" key="3">
    <source>
        <dbReference type="ARBA" id="ARBA00022737"/>
    </source>
</evidence>
<sequence>MRADLLQDARDGLTRVLGNNAINGPAGQEILLGTTPLGNNCLHIASIHGHEGYCHFAVQLSDYLPLALFTGTNSDGETPLATAVRRGSVDAATTVLLQHYTTLRNNGPAHRREQASQAILRQDNDGCNVLHHAIRRGHREVALRLIALEPALSAHQNNYNESPMFAAAMRDFQDVVVGLLATPGSLDVGPCSKNALHAAVRNGNNVIAGIIVRARPLLATQHDPAGNTPVCQAVRDNMVAVLVTFLEHDPCLAYARRSDGRTLLQVAADQGHVRIAQELLTHCPDAPCRGTNVDRSTCLHIAVENGSVDFVKLILRTPQLGKVVNMQDAGGRTALHIAVFKCNPQIVKALLSHSDIDTTVITNNGNPAVWALMVNQESLETLNGTKVISLINEADRQHVSSINNLKRRMSQHATDMSRNNVMLLTQRYVTNTSLVAILIATITFAAAFTLPGGYNSKGLPNMSGKVAFKAFLVSDILATCSSLGVAFACILARFEDYEYLIYYKAVAKYIMLFAYVMTTIAFSTGLYTVLAPHSHWLAILICVGAASFPIFVSLTFLWPVVKLTYQLGETVDARILNSV</sequence>
<keyword evidence="3" id="KW-0677">Repeat</keyword>
<dbReference type="AlphaFoldDB" id="A0A0Q3FTK4"/>